<name>A0ABD4YLZ5_9BURK</name>
<dbReference type="AlphaFoldDB" id="A0ABD4YLZ5"/>
<dbReference type="Proteomes" id="UP001158644">
    <property type="component" value="Unassembled WGS sequence"/>
</dbReference>
<evidence type="ECO:0000313" key="2">
    <source>
        <dbReference type="Proteomes" id="UP001158644"/>
    </source>
</evidence>
<evidence type="ECO:0000313" key="1">
    <source>
        <dbReference type="EMBL" id="MDH1176462.1"/>
    </source>
</evidence>
<proteinExistence type="predicted"/>
<reference evidence="1 2" key="1">
    <citation type="submission" date="2022-09" db="EMBL/GenBank/DDBJ databases">
        <title>Intensive care unit water sources are persistently colonized with multi-drug resistant bacteria and are the site of extensive horizontal gene transfer of antibiotic resistance genes.</title>
        <authorList>
            <person name="Diorio-Toth L."/>
        </authorList>
    </citation>
    <scope>NUCLEOTIDE SEQUENCE [LARGE SCALE GENOMIC DNA]</scope>
    <source>
        <strain evidence="1 2">GD03967</strain>
    </source>
</reference>
<gene>
    <name evidence="1" type="ORF">N5C72_00165</name>
</gene>
<dbReference type="RefSeq" id="WP_193725291.1">
    <property type="nucleotide sequence ID" value="NZ_CP123364.1"/>
</dbReference>
<comment type="caution">
    <text evidence="1">The sequence shown here is derived from an EMBL/GenBank/DDBJ whole genome shotgun (WGS) entry which is preliminary data.</text>
</comment>
<protein>
    <submittedName>
        <fullName evidence="1">Uncharacterized protein</fullName>
    </submittedName>
</protein>
<organism evidence="1 2">
    <name type="scientific">Achromobacter mucicolens</name>
    <dbReference type="NCBI Taxonomy" id="1389922"/>
    <lineage>
        <taxon>Bacteria</taxon>
        <taxon>Pseudomonadati</taxon>
        <taxon>Pseudomonadota</taxon>
        <taxon>Betaproteobacteria</taxon>
        <taxon>Burkholderiales</taxon>
        <taxon>Alcaligenaceae</taxon>
        <taxon>Achromobacter</taxon>
    </lineage>
</organism>
<sequence>MTDSVIIDTGVDGNVCPAFISALRKWAGGAESKAKDYLVNRAPGGMIRNR</sequence>
<dbReference type="GeneID" id="92785257"/>
<accession>A0ABD4YLZ5</accession>
<dbReference type="EMBL" id="JAOBZK010000001">
    <property type="protein sequence ID" value="MDH1176462.1"/>
    <property type="molecule type" value="Genomic_DNA"/>
</dbReference>